<accession>A0A0C3IHW8</accession>
<dbReference type="AlphaFoldDB" id="A0A0C3IHW8"/>
<dbReference type="OrthoDB" id="3362250at2759"/>
<dbReference type="InParanoid" id="A0A0C3IHW8"/>
<reference evidence="3" key="2">
    <citation type="submission" date="2015-01" db="EMBL/GenBank/DDBJ databases">
        <title>Evolutionary Origins and Diversification of the Mycorrhizal Mutualists.</title>
        <authorList>
            <consortium name="DOE Joint Genome Institute"/>
            <consortium name="Mycorrhizal Genomics Consortium"/>
            <person name="Kohler A."/>
            <person name="Kuo A."/>
            <person name="Nagy L.G."/>
            <person name="Floudas D."/>
            <person name="Copeland A."/>
            <person name="Barry K.W."/>
            <person name="Cichocki N."/>
            <person name="Veneault-Fourrey C."/>
            <person name="LaButti K."/>
            <person name="Lindquist E.A."/>
            <person name="Lipzen A."/>
            <person name="Lundell T."/>
            <person name="Morin E."/>
            <person name="Murat C."/>
            <person name="Riley R."/>
            <person name="Ohm R."/>
            <person name="Sun H."/>
            <person name="Tunlid A."/>
            <person name="Henrissat B."/>
            <person name="Grigoriev I.V."/>
            <person name="Hibbett D.S."/>
            <person name="Martin F."/>
        </authorList>
    </citation>
    <scope>NUCLEOTIDE SEQUENCE [LARGE SCALE GENOMIC DNA]</scope>
    <source>
        <strain evidence="3">Marx 270</strain>
    </source>
</reference>
<sequence>MQTQPNHNPNLTRYVVRSSDVISDLRVNVFEESSDKVIWYKERFLSDEEIVEHFVHNQTSTVLWTIHRPKRGWYIRIRSPAFPPGVFISLLPVPRSSPDYTDAALYFSCRTNSLPSSPPSTSISPTKSGASRDSVDSDATVVHSYPPTPPVAPVVVTPPSPPTLDAKLNEIGPALPKNVGPQARPIPSRIAQFLLAPHSTPHIPAPQQTDHTSFITRAVSLFKNHKPSHSLSFSLTPTDNIRKIQSTESSQSHHLVPQTPTPLLVFHDTTPVLTFRSMSGLLEINRAEERILGVETSFWIAVSLSYLEFLEDRESYLAAMTD</sequence>
<feature type="region of interest" description="Disordered" evidence="1">
    <location>
        <begin position="113"/>
        <end position="140"/>
    </location>
</feature>
<gene>
    <name evidence="2" type="ORF">M404DRAFT_162588</name>
</gene>
<keyword evidence="3" id="KW-1185">Reference proteome</keyword>
<dbReference type="STRING" id="870435.A0A0C3IHW8"/>
<protein>
    <submittedName>
        <fullName evidence="2">Uncharacterized protein</fullName>
    </submittedName>
</protein>
<evidence type="ECO:0000313" key="3">
    <source>
        <dbReference type="Proteomes" id="UP000054217"/>
    </source>
</evidence>
<name>A0A0C3IHW8_PISTI</name>
<evidence type="ECO:0000313" key="2">
    <source>
        <dbReference type="EMBL" id="KIN96627.1"/>
    </source>
</evidence>
<feature type="compositionally biased region" description="Low complexity" evidence="1">
    <location>
        <begin position="113"/>
        <end position="128"/>
    </location>
</feature>
<reference evidence="2 3" key="1">
    <citation type="submission" date="2014-04" db="EMBL/GenBank/DDBJ databases">
        <authorList>
            <consortium name="DOE Joint Genome Institute"/>
            <person name="Kuo A."/>
            <person name="Kohler A."/>
            <person name="Costa M.D."/>
            <person name="Nagy L.G."/>
            <person name="Floudas D."/>
            <person name="Copeland A."/>
            <person name="Barry K.W."/>
            <person name="Cichocki N."/>
            <person name="Veneault-Fourrey C."/>
            <person name="LaButti K."/>
            <person name="Lindquist E.A."/>
            <person name="Lipzen A."/>
            <person name="Lundell T."/>
            <person name="Morin E."/>
            <person name="Murat C."/>
            <person name="Sun H."/>
            <person name="Tunlid A."/>
            <person name="Henrissat B."/>
            <person name="Grigoriev I.V."/>
            <person name="Hibbett D.S."/>
            <person name="Martin F."/>
            <person name="Nordberg H.P."/>
            <person name="Cantor M.N."/>
            <person name="Hua S.X."/>
        </authorList>
    </citation>
    <scope>NUCLEOTIDE SEQUENCE [LARGE SCALE GENOMIC DNA]</scope>
    <source>
        <strain evidence="2 3">Marx 270</strain>
    </source>
</reference>
<organism evidence="2 3">
    <name type="scientific">Pisolithus tinctorius Marx 270</name>
    <dbReference type="NCBI Taxonomy" id="870435"/>
    <lineage>
        <taxon>Eukaryota</taxon>
        <taxon>Fungi</taxon>
        <taxon>Dikarya</taxon>
        <taxon>Basidiomycota</taxon>
        <taxon>Agaricomycotina</taxon>
        <taxon>Agaricomycetes</taxon>
        <taxon>Agaricomycetidae</taxon>
        <taxon>Boletales</taxon>
        <taxon>Sclerodermatineae</taxon>
        <taxon>Pisolithaceae</taxon>
        <taxon>Pisolithus</taxon>
    </lineage>
</organism>
<proteinExistence type="predicted"/>
<dbReference type="HOGENOM" id="CLU_037230_0_0_1"/>
<dbReference type="Proteomes" id="UP000054217">
    <property type="component" value="Unassembled WGS sequence"/>
</dbReference>
<evidence type="ECO:0000256" key="1">
    <source>
        <dbReference type="SAM" id="MobiDB-lite"/>
    </source>
</evidence>
<dbReference type="EMBL" id="KN832043">
    <property type="protein sequence ID" value="KIN96627.1"/>
    <property type="molecule type" value="Genomic_DNA"/>
</dbReference>